<evidence type="ECO:0000256" key="3">
    <source>
        <dbReference type="ARBA" id="ARBA00022618"/>
    </source>
</evidence>
<gene>
    <name evidence="9" type="ORF">SELMODRAFT_234427</name>
</gene>
<dbReference type="InterPro" id="IPR015943">
    <property type="entry name" value="WD40/YVTN_repeat-like_dom_sf"/>
</dbReference>
<sequence length="466" mass="51401">MARRPSISMVASSSHIFHVIGDIQGDRFIPNRGAMDLDLAHFNLLHEARENSHTPSEVASPVKVKSPKKQCRLTFPCQEDYRRILAESLLSCETGSPKILAFTKKIPSLSIQRCLDTELDILPSSKKPHRHICQTPERILDAPEIVDDYYLNLLDWSCNNTVAVALGSAVYLWDADTGESFQLSKCEEHDTVTSVAWSDDGRLIAVGLSSACIQLWHATSRSQIRTFRGHSSRVSSLAWNGSLLSSGSRDHKIINHDVRARAHKASVLAGHCQEVCGLKWSPCGQQLASGGNDNLLHIWDAAVASTFDSIHPGSRCAFRFDCHRAAVKALAWCPFQSRLLASGGGTVDRCIKFWNTQTGTCLSSIDTLSQVCALQWSRHQKEILSSHGYSLNQLCVWKYPSMIRIAELRGHTARVIHLAQSPEGTTVASAAADETLRFWRVFGSPNKKCGSDMKPSGLSRSASSIR</sequence>
<evidence type="ECO:0000256" key="2">
    <source>
        <dbReference type="ARBA" id="ARBA00022574"/>
    </source>
</evidence>
<dbReference type="STRING" id="88036.D8SL27"/>
<feature type="repeat" description="WD" evidence="7">
    <location>
        <begin position="190"/>
        <end position="226"/>
    </location>
</feature>
<evidence type="ECO:0000256" key="1">
    <source>
        <dbReference type="ARBA" id="ARBA00006445"/>
    </source>
</evidence>
<dbReference type="eggNOG" id="KOG0305">
    <property type="taxonomic scope" value="Eukaryota"/>
</dbReference>
<dbReference type="Gramene" id="EFJ15081">
    <property type="protein sequence ID" value="EFJ15081"/>
    <property type="gene ID" value="SELMODRAFT_234427"/>
</dbReference>
<evidence type="ECO:0000313" key="10">
    <source>
        <dbReference type="Proteomes" id="UP000001514"/>
    </source>
</evidence>
<dbReference type="SMART" id="SM00320">
    <property type="entry name" value="WD40"/>
    <property type="match status" value="6"/>
</dbReference>
<evidence type="ECO:0000256" key="6">
    <source>
        <dbReference type="ARBA" id="ARBA00023306"/>
    </source>
</evidence>
<dbReference type="PANTHER" id="PTHR19918">
    <property type="entry name" value="CELL DIVISION CYCLE 20 CDC20 FIZZY -RELATED"/>
    <property type="match status" value="1"/>
</dbReference>
<keyword evidence="2 7" id="KW-0853">WD repeat</keyword>
<dbReference type="InterPro" id="IPR056150">
    <property type="entry name" value="WD40_CDC20-Fz"/>
</dbReference>
<dbReference type="InterPro" id="IPR001680">
    <property type="entry name" value="WD40_rpt"/>
</dbReference>
<dbReference type="PROSITE" id="PS50082">
    <property type="entry name" value="WD_REPEATS_2"/>
    <property type="match status" value="3"/>
</dbReference>
<dbReference type="PANTHER" id="PTHR19918:SF43">
    <property type="entry name" value="CELL DIVISION CYCLE 20.2, COFACTOR OF APC COMPLEX-LIKE ISOFORM X2"/>
    <property type="match status" value="1"/>
</dbReference>
<evidence type="ECO:0000313" key="9">
    <source>
        <dbReference type="EMBL" id="EFJ15081.1"/>
    </source>
</evidence>
<keyword evidence="3" id="KW-0132">Cell division</keyword>
<keyword evidence="4" id="KW-0677">Repeat</keyword>
<dbReference type="CDD" id="cd00200">
    <property type="entry name" value="WD40"/>
    <property type="match status" value="1"/>
</dbReference>
<reference evidence="9 10" key="1">
    <citation type="journal article" date="2011" name="Science">
        <title>The Selaginella genome identifies genetic changes associated with the evolution of vascular plants.</title>
        <authorList>
            <person name="Banks J.A."/>
            <person name="Nishiyama T."/>
            <person name="Hasebe M."/>
            <person name="Bowman J.L."/>
            <person name="Gribskov M."/>
            <person name="dePamphilis C."/>
            <person name="Albert V.A."/>
            <person name="Aono N."/>
            <person name="Aoyama T."/>
            <person name="Ambrose B.A."/>
            <person name="Ashton N.W."/>
            <person name="Axtell M.J."/>
            <person name="Barker E."/>
            <person name="Barker M.S."/>
            <person name="Bennetzen J.L."/>
            <person name="Bonawitz N.D."/>
            <person name="Chapple C."/>
            <person name="Cheng C."/>
            <person name="Correa L.G."/>
            <person name="Dacre M."/>
            <person name="DeBarry J."/>
            <person name="Dreyer I."/>
            <person name="Elias M."/>
            <person name="Engstrom E.M."/>
            <person name="Estelle M."/>
            <person name="Feng L."/>
            <person name="Finet C."/>
            <person name="Floyd S.K."/>
            <person name="Frommer W.B."/>
            <person name="Fujita T."/>
            <person name="Gramzow L."/>
            <person name="Gutensohn M."/>
            <person name="Harholt J."/>
            <person name="Hattori M."/>
            <person name="Heyl A."/>
            <person name="Hirai T."/>
            <person name="Hiwatashi Y."/>
            <person name="Ishikawa M."/>
            <person name="Iwata M."/>
            <person name="Karol K.G."/>
            <person name="Koehler B."/>
            <person name="Kolukisaoglu U."/>
            <person name="Kubo M."/>
            <person name="Kurata T."/>
            <person name="Lalonde S."/>
            <person name="Li K."/>
            <person name="Li Y."/>
            <person name="Litt A."/>
            <person name="Lyons E."/>
            <person name="Manning G."/>
            <person name="Maruyama T."/>
            <person name="Michael T.P."/>
            <person name="Mikami K."/>
            <person name="Miyazaki S."/>
            <person name="Morinaga S."/>
            <person name="Murata T."/>
            <person name="Mueller-Roeber B."/>
            <person name="Nelson D.R."/>
            <person name="Obara M."/>
            <person name="Oguri Y."/>
            <person name="Olmstead R.G."/>
            <person name="Onodera N."/>
            <person name="Petersen B.L."/>
            <person name="Pils B."/>
            <person name="Prigge M."/>
            <person name="Rensing S.A."/>
            <person name="Riano-Pachon D.M."/>
            <person name="Roberts A.W."/>
            <person name="Sato Y."/>
            <person name="Scheller H.V."/>
            <person name="Schulz B."/>
            <person name="Schulz C."/>
            <person name="Shakirov E.V."/>
            <person name="Shibagaki N."/>
            <person name="Shinohara N."/>
            <person name="Shippen D.E."/>
            <person name="Soerensen I."/>
            <person name="Sotooka R."/>
            <person name="Sugimoto N."/>
            <person name="Sugita M."/>
            <person name="Sumikawa N."/>
            <person name="Tanurdzic M."/>
            <person name="Theissen G."/>
            <person name="Ulvskov P."/>
            <person name="Wakazuki S."/>
            <person name="Weng J.K."/>
            <person name="Willats W.W."/>
            <person name="Wipf D."/>
            <person name="Wolf P.G."/>
            <person name="Yang L."/>
            <person name="Zimmer A.D."/>
            <person name="Zhu Q."/>
            <person name="Mitros T."/>
            <person name="Hellsten U."/>
            <person name="Loque D."/>
            <person name="Otillar R."/>
            <person name="Salamov A."/>
            <person name="Schmutz J."/>
            <person name="Shapiro H."/>
            <person name="Lindquist E."/>
            <person name="Lucas S."/>
            <person name="Rokhsar D."/>
            <person name="Grigoriev I.V."/>
        </authorList>
    </citation>
    <scope>NUCLEOTIDE SEQUENCE [LARGE SCALE GENOMIC DNA]</scope>
</reference>
<feature type="repeat" description="WD" evidence="7">
    <location>
        <begin position="408"/>
        <end position="441"/>
    </location>
</feature>
<accession>D8SL27</accession>
<dbReference type="HOGENOM" id="CLU_014831_6_1_1"/>
<dbReference type="GO" id="GO:0005680">
    <property type="term" value="C:anaphase-promoting complex"/>
    <property type="evidence" value="ECO:0000318"/>
    <property type="project" value="GO_Central"/>
</dbReference>
<feature type="domain" description="CDC20/Fizzy WD40" evidence="8">
    <location>
        <begin position="140"/>
        <end position="439"/>
    </location>
</feature>
<dbReference type="GO" id="GO:1990757">
    <property type="term" value="F:ubiquitin ligase activator activity"/>
    <property type="evidence" value="ECO:0000318"/>
    <property type="project" value="GO_Central"/>
</dbReference>
<dbReference type="Pfam" id="PF24807">
    <property type="entry name" value="WD40_CDC20-Fz"/>
    <property type="match status" value="1"/>
</dbReference>
<evidence type="ECO:0000259" key="8">
    <source>
        <dbReference type="Pfam" id="PF24807"/>
    </source>
</evidence>
<keyword evidence="10" id="KW-1185">Reference proteome</keyword>
<dbReference type="AlphaFoldDB" id="D8SL27"/>
<dbReference type="InterPro" id="IPR036322">
    <property type="entry name" value="WD40_repeat_dom_sf"/>
</dbReference>
<dbReference type="Gene3D" id="2.130.10.10">
    <property type="entry name" value="YVTN repeat-like/Quinoprotein amine dehydrogenase"/>
    <property type="match status" value="1"/>
</dbReference>
<dbReference type="KEGG" id="smo:SELMODRAFT_234427"/>
<evidence type="ECO:0000256" key="7">
    <source>
        <dbReference type="PROSITE-ProRule" id="PRU00221"/>
    </source>
</evidence>
<organism evidence="10">
    <name type="scientific">Selaginella moellendorffii</name>
    <name type="common">Spikemoss</name>
    <dbReference type="NCBI Taxonomy" id="88036"/>
    <lineage>
        <taxon>Eukaryota</taxon>
        <taxon>Viridiplantae</taxon>
        <taxon>Streptophyta</taxon>
        <taxon>Embryophyta</taxon>
        <taxon>Tracheophyta</taxon>
        <taxon>Lycopodiopsida</taxon>
        <taxon>Selaginellales</taxon>
        <taxon>Selaginellaceae</taxon>
        <taxon>Selaginella</taxon>
    </lineage>
</organism>
<keyword evidence="6" id="KW-0131">Cell cycle</keyword>
<comment type="similarity">
    <text evidence="1">Belongs to the WD repeat CDC20/Fizzy family.</text>
</comment>
<proteinExistence type="inferred from homology"/>
<dbReference type="SUPFAM" id="SSF50978">
    <property type="entry name" value="WD40 repeat-like"/>
    <property type="match status" value="1"/>
</dbReference>
<evidence type="ECO:0000256" key="4">
    <source>
        <dbReference type="ARBA" id="ARBA00022737"/>
    </source>
</evidence>
<keyword evidence="5" id="KW-0498">Mitosis</keyword>
<dbReference type="GO" id="GO:0010997">
    <property type="term" value="F:anaphase-promoting complex binding"/>
    <property type="evidence" value="ECO:0000318"/>
    <property type="project" value="GO_Central"/>
</dbReference>
<dbReference type="OMA" id="DPIMESE"/>
<dbReference type="PROSITE" id="PS50294">
    <property type="entry name" value="WD_REPEATS_REGION"/>
    <property type="match status" value="2"/>
</dbReference>
<dbReference type="GO" id="GO:0051301">
    <property type="term" value="P:cell division"/>
    <property type="evidence" value="ECO:0007669"/>
    <property type="project" value="UniProtKB-KW"/>
</dbReference>
<dbReference type="InParanoid" id="D8SL27"/>
<protein>
    <recommendedName>
        <fullName evidence="8">CDC20/Fizzy WD40 domain-containing protein</fullName>
    </recommendedName>
</protein>
<dbReference type="Proteomes" id="UP000001514">
    <property type="component" value="Unassembled WGS sequence"/>
</dbReference>
<dbReference type="GO" id="GO:0031145">
    <property type="term" value="P:anaphase-promoting complex-dependent catabolic process"/>
    <property type="evidence" value="ECO:0000318"/>
    <property type="project" value="GO_Central"/>
</dbReference>
<dbReference type="InterPro" id="IPR033010">
    <property type="entry name" value="Cdc20/Fizzy"/>
</dbReference>
<dbReference type="EMBL" id="GL377625">
    <property type="protein sequence ID" value="EFJ15081.1"/>
    <property type="molecule type" value="Genomic_DNA"/>
</dbReference>
<feature type="repeat" description="WD" evidence="7">
    <location>
        <begin position="268"/>
        <end position="309"/>
    </location>
</feature>
<name>D8SL27_SELML</name>
<evidence type="ECO:0000256" key="5">
    <source>
        <dbReference type="ARBA" id="ARBA00022776"/>
    </source>
</evidence>
<dbReference type="GO" id="GO:1905786">
    <property type="term" value="P:positive regulation of anaphase-promoting complex-dependent catabolic process"/>
    <property type="evidence" value="ECO:0000318"/>
    <property type="project" value="GO_Central"/>
</dbReference>